<dbReference type="PANTHER" id="PTHR47338">
    <property type="entry name" value="ZN(II)2CYS6 TRANSCRIPTION FACTOR (EUROFUNG)-RELATED"/>
    <property type="match status" value="1"/>
</dbReference>
<dbReference type="EMBL" id="AMGV01000001">
    <property type="protein sequence ID" value="KEF62348.1"/>
    <property type="molecule type" value="Genomic_DNA"/>
</dbReference>
<accession>A0A072PSP9</accession>
<dbReference type="InterPro" id="IPR001138">
    <property type="entry name" value="Zn2Cys6_DnaBD"/>
</dbReference>
<evidence type="ECO:0000256" key="1">
    <source>
        <dbReference type="ARBA" id="ARBA00004123"/>
    </source>
</evidence>
<feature type="compositionally biased region" description="Polar residues" evidence="7">
    <location>
        <begin position="156"/>
        <end position="168"/>
    </location>
</feature>
<keyword evidence="3" id="KW-0805">Transcription regulation</keyword>
<protein>
    <recommendedName>
        <fullName evidence="8">Zn(2)-C6 fungal-type domain-containing protein</fullName>
    </recommendedName>
</protein>
<feature type="domain" description="Zn(2)-C6 fungal-type" evidence="8">
    <location>
        <begin position="16"/>
        <end position="46"/>
    </location>
</feature>
<sequence length="730" mass="82080">MAEPRMSQSSSEPRRACEECNRKKTKCDMKHPVCGLCLRTGNTCHFPSKRKKPVSRKPQLKAQSRQISDSLSKLVQVLEAASRSEGEEGQSHARPLITNSVLRDSLRGFLAEIDSSQKQVSNDSESLTHHPHIPSSIEDDEESEEKELKSIEDGSDNTVNHRSTSITDQDAESGTPPNTGKGTAEITCSMAVDLVCLFFDKIQPWLPLLHRPRFQAHFEAKILVDGDVMKGLSPDDALLFYSMFALSARFSNHPAFSSVPTFKRGHWFAEQARRIYTQARPTQTPSVTYLQGCILLANYFYTSGPTPQGWVLIGVCVRLAYELGLSEIDDEDWTPVSPIGNIDKEELRRAWWLVWELDTFASCVSRRPYAIDRKRMAVTLPISDEAWFAGTEIQSAELLYLQGQSWRSLSGCSNQDERAWFLVANHFMATIHDRLQQRQDVSMDEKLTLQNEIVCFKLALPATLRLEAENLIFTPETFAKCNWVIGIHLMLMTISFMVSGIATADADDRSVSSANNTVLPSLRHRAIELSKIIGFWDARYIALAHPFLTCMTLPTYAIDGEVLKTQPLIVTAHDLAKLVLGHFSDKWKLGCVVSEIAKMLERPGSLNVEEKQLARRYAVFFRMPRLTINSPVGSTSQNYGYEVNQTSAGDPSQYLGEMISHQQPGQAPDEYPRSVSMSDKDGMPNFAAYGQQNFPNLQANMYDEQNDLDFGFAEFFGGYHDLDFMQPPIS</sequence>
<name>A0A072PSP9_9EURO</name>
<dbReference type="RefSeq" id="XP_013264938.1">
    <property type="nucleotide sequence ID" value="XM_013409484.1"/>
</dbReference>
<dbReference type="InterPro" id="IPR036864">
    <property type="entry name" value="Zn2-C6_fun-type_DNA-bd_sf"/>
</dbReference>
<evidence type="ECO:0000256" key="7">
    <source>
        <dbReference type="SAM" id="MobiDB-lite"/>
    </source>
</evidence>
<dbReference type="OrthoDB" id="3862662at2759"/>
<proteinExistence type="predicted"/>
<dbReference type="GO" id="GO:0003677">
    <property type="term" value="F:DNA binding"/>
    <property type="evidence" value="ECO:0007669"/>
    <property type="project" value="UniProtKB-KW"/>
</dbReference>
<dbReference type="GO" id="GO:0005634">
    <property type="term" value="C:nucleus"/>
    <property type="evidence" value="ECO:0007669"/>
    <property type="project" value="UniProtKB-SubCell"/>
</dbReference>
<dbReference type="InterPro" id="IPR050815">
    <property type="entry name" value="TF_fung"/>
</dbReference>
<keyword evidence="6" id="KW-0539">Nucleus</keyword>
<dbReference type="CDD" id="cd00067">
    <property type="entry name" value="GAL4"/>
    <property type="match status" value="1"/>
</dbReference>
<comment type="caution">
    <text evidence="9">The sequence shown here is derived from an EMBL/GenBank/DDBJ whole genome shotgun (WGS) entry which is preliminary data.</text>
</comment>
<keyword evidence="2" id="KW-0479">Metal-binding</keyword>
<evidence type="ECO:0000259" key="8">
    <source>
        <dbReference type="PROSITE" id="PS50048"/>
    </source>
</evidence>
<dbReference type="HOGENOM" id="CLU_011017_2_0_1"/>
<organism evidence="9 10">
    <name type="scientific">Exophiala aquamarina CBS 119918</name>
    <dbReference type="NCBI Taxonomy" id="1182545"/>
    <lineage>
        <taxon>Eukaryota</taxon>
        <taxon>Fungi</taxon>
        <taxon>Dikarya</taxon>
        <taxon>Ascomycota</taxon>
        <taxon>Pezizomycotina</taxon>
        <taxon>Eurotiomycetes</taxon>
        <taxon>Chaetothyriomycetidae</taxon>
        <taxon>Chaetothyriales</taxon>
        <taxon>Herpotrichiellaceae</taxon>
        <taxon>Exophiala</taxon>
    </lineage>
</organism>
<dbReference type="GO" id="GO:0008270">
    <property type="term" value="F:zinc ion binding"/>
    <property type="evidence" value="ECO:0007669"/>
    <property type="project" value="InterPro"/>
</dbReference>
<evidence type="ECO:0000256" key="2">
    <source>
        <dbReference type="ARBA" id="ARBA00022723"/>
    </source>
</evidence>
<dbReference type="PROSITE" id="PS50048">
    <property type="entry name" value="ZN2_CY6_FUNGAL_2"/>
    <property type="match status" value="1"/>
</dbReference>
<dbReference type="Gene3D" id="4.10.240.10">
    <property type="entry name" value="Zn(2)-C6 fungal-type DNA-binding domain"/>
    <property type="match status" value="1"/>
</dbReference>
<dbReference type="Proteomes" id="UP000027920">
    <property type="component" value="Unassembled WGS sequence"/>
</dbReference>
<evidence type="ECO:0000256" key="3">
    <source>
        <dbReference type="ARBA" id="ARBA00023015"/>
    </source>
</evidence>
<dbReference type="AlphaFoldDB" id="A0A072PSP9"/>
<dbReference type="GO" id="GO:0000981">
    <property type="term" value="F:DNA-binding transcription factor activity, RNA polymerase II-specific"/>
    <property type="evidence" value="ECO:0007669"/>
    <property type="project" value="InterPro"/>
</dbReference>
<keyword evidence="5" id="KW-0804">Transcription</keyword>
<feature type="region of interest" description="Disordered" evidence="7">
    <location>
        <begin position="117"/>
        <end position="182"/>
    </location>
</feature>
<dbReference type="Pfam" id="PF00172">
    <property type="entry name" value="Zn_clus"/>
    <property type="match status" value="1"/>
</dbReference>
<evidence type="ECO:0000313" key="10">
    <source>
        <dbReference type="Proteomes" id="UP000027920"/>
    </source>
</evidence>
<gene>
    <name evidence="9" type="ORF">A1O9_00320</name>
</gene>
<dbReference type="SMART" id="SM00066">
    <property type="entry name" value="GAL4"/>
    <property type="match status" value="1"/>
</dbReference>
<dbReference type="GeneID" id="25275272"/>
<dbReference type="STRING" id="1182545.A0A072PSP9"/>
<evidence type="ECO:0000256" key="4">
    <source>
        <dbReference type="ARBA" id="ARBA00023125"/>
    </source>
</evidence>
<dbReference type="CDD" id="cd12148">
    <property type="entry name" value="fungal_TF_MHR"/>
    <property type="match status" value="1"/>
</dbReference>
<evidence type="ECO:0000256" key="6">
    <source>
        <dbReference type="ARBA" id="ARBA00023242"/>
    </source>
</evidence>
<dbReference type="Pfam" id="PF04082">
    <property type="entry name" value="Fungal_trans"/>
    <property type="match status" value="1"/>
</dbReference>
<dbReference type="InterPro" id="IPR007219">
    <property type="entry name" value="XnlR_reg_dom"/>
</dbReference>
<feature type="region of interest" description="Disordered" evidence="7">
    <location>
        <begin position="47"/>
        <end position="69"/>
    </location>
</feature>
<feature type="compositionally biased region" description="Basic residues" evidence="7">
    <location>
        <begin position="47"/>
        <end position="59"/>
    </location>
</feature>
<keyword evidence="10" id="KW-1185">Reference proteome</keyword>
<dbReference type="PANTHER" id="PTHR47338:SF10">
    <property type="entry name" value="TRANSCRIPTION FACTOR DOMAIN-CONTAINING PROTEIN-RELATED"/>
    <property type="match status" value="1"/>
</dbReference>
<keyword evidence="4" id="KW-0238">DNA-binding</keyword>
<reference evidence="9 10" key="1">
    <citation type="submission" date="2013-03" db="EMBL/GenBank/DDBJ databases">
        <title>The Genome Sequence of Exophiala aquamarina CBS 119918.</title>
        <authorList>
            <consortium name="The Broad Institute Genomics Platform"/>
            <person name="Cuomo C."/>
            <person name="de Hoog S."/>
            <person name="Gorbushina A."/>
            <person name="Walker B."/>
            <person name="Young S.K."/>
            <person name="Zeng Q."/>
            <person name="Gargeya S."/>
            <person name="Fitzgerald M."/>
            <person name="Haas B."/>
            <person name="Abouelleil A."/>
            <person name="Allen A.W."/>
            <person name="Alvarado L."/>
            <person name="Arachchi H.M."/>
            <person name="Berlin A.M."/>
            <person name="Chapman S.B."/>
            <person name="Gainer-Dewar J."/>
            <person name="Goldberg J."/>
            <person name="Griggs A."/>
            <person name="Gujja S."/>
            <person name="Hansen M."/>
            <person name="Howarth C."/>
            <person name="Imamovic A."/>
            <person name="Ireland A."/>
            <person name="Larimer J."/>
            <person name="McCowan C."/>
            <person name="Murphy C."/>
            <person name="Pearson M."/>
            <person name="Poon T.W."/>
            <person name="Priest M."/>
            <person name="Roberts A."/>
            <person name="Saif S."/>
            <person name="Shea T."/>
            <person name="Sisk P."/>
            <person name="Sykes S."/>
            <person name="Wortman J."/>
            <person name="Nusbaum C."/>
            <person name="Birren B."/>
        </authorList>
    </citation>
    <scope>NUCLEOTIDE SEQUENCE [LARGE SCALE GENOMIC DNA]</scope>
    <source>
        <strain evidence="9 10">CBS 119918</strain>
    </source>
</reference>
<dbReference type="SUPFAM" id="SSF57701">
    <property type="entry name" value="Zn2/Cys6 DNA-binding domain"/>
    <property type="match status" value="1"/>
</dbReference>
<evidence type="ECO:0000313" key="9">
    <source>
        <dbReference type="EMBL" id="KEF62348.1"/>
    </source>
</evidence>
<dbReference type="SMART" id="SM00906">
    <property type="entry name" value="Fungal_trans"/>
    <property type="match status" value="1"/>
</dbReference>
<comment type="subcellular location">
    <subcellularLocation>
        <location evidence="1">Nucleus</location>
    </subcellularLocation>
</comment>
<dbReference type="GO" id="GO:0006351">
    <property type="term" value="P:DNA-templated transcription"/>
    <property type="evidence" value="ECO:0007669"/>
    <property type="project" value="InterPro"/>
</dbReference>
<evidence type="ECO:0000256" key="5">
    <source>
        <dbReference type="ARBA" id="ARBA00023163"/>
    </source>
</evidence>
<dbReference type="VEuPathDB" id="FungiDB:A1O9_00320"/>